<organism evidence="2 3">
    <name type="scientific">Bombilactobacillus mellifer</name>
    <dbReference type="NCBI Taxonomy" id="1218492"/>
    <lineage>
        <taxon>Bacteria</taxon>
        <taxon>Bacillati</taxon>
        <taxon>Bacillota</taxon>
        <taxon>Bacilli</taxon>
        <taxon>Lactobacillales</taxon>
        <taxon>Lactobacillaceae</taxon>
        <taxon>Bombilactobacillus</taxon>
    </lineage>
</organism>
<feature type="domain" description="Core" evidence="1">
    <location>
        <begin position="5"/>
        <end position="114"/>
    </location>
</feature>
<dbReference type="OrthoDB" id="2361502at2"/>
<dbReference type="InterPro" id="IPR000361">
    <property type="entry name" value="ATAP_core_dom"/>
</dbReference>
<proteinExistence type="predicted"/>
<accession>A0A0F4LY60</accession>
<dbReference type="STRING" id="1218492.JG30_01650"/>
<dbReference type="SUPFAM" id="SSF89360">
    <property type="entry name" value="HesB-like domain"/>
    <property type="match status" value="1"/>
</dbReference>
<dbReference type="Pfam" id="PF01521">
    <property type="entry name" value="Fe-S_biosyn"/>
    <property type="match status" value="1"/>
</dbReference>
<evidence type="ECO:0000313" key="2">
    <source>
        <dbReference type="EMBL" id="KJY63254.1"/>
    </source>
</evidence>
<dbReference type="InterPro" id="IPR035903">
    <property type="entry name" value="HesB-like_dom_sf"/>
</dbReference>
<dbReference type="Gene3D" id="2.60.300.12">
    <property type="entry name" value="HesB-like domain"/>
    <property type="match status" value="1"/>
</dbReference>
<comment type="caution">
    <text evidence="2">The sequence shown here is derived from an EMBL/GenBank/DDBJ whole genome shotgun (WGS) entry which is preliminary data.</text>
</comment>
<sequence length="124" mass="13658">MTGQLFFRPEVAQRIQKAQKPGCVLVLDFEDGSGPFNQQALSCSFDVNFSLLVVPVQSVTTAYPLVVTSNLGPVYTKNNTKLYLDSTIVFQQPPHTRTIRMQNDSGMISGNIPLRVIKTAAKPD</sequence>
<evidence type="ECO:0000259" key="1">
    <source>
        <dbReference type="Pfam" id="PF01521"/>
    </source>
</evidence>
<name>A0A0F4LY60_9LACO</name>
<keyword evidence="3" id="KW-1185">Reference proteome</keyword>
<dbReference type="PATRIC" id="fig|1218492.5.peg.278"/>
<gene>
    <name evidence="2" type="ORF">JG30_01650</name>
</gene>
<protein>
    <recommendedName>
        <fullName evidence="1">Core domain-containing protein</fullName>
    </recommendedName>
</protein>
<dbReference type="HOGENOM" id="CLU_141575_0_1_9"/>
<reference evidence="2 3" key="1">
    <citation type="submission" date="2015-01" db="EMBL/GenBank/DDBJ databases">
        <title>Comparative genomics of the lactic acid bacteria isolated from the honey bee gut.</title>
        <authorList>
            <person name="Ellegaard K.M."/>
            <person name="Tamarit D."/>
            <person name="Javelind E."/>
            <person name="Olofsson T."/>
            <person name="Andersson S.G."/>
            <person name="Vasquez A."/>
        </authorList>
    </citation>
    <scope>NUCLEOTIDE SEQUENCE [LARGE SCALE GENOMIC DNA]</scope>
    <source>
        <strain evidence="2 3">Bin4</strain>
    </source>
</reference>
<evidence type="ECO:0000313" key="3">
    <source>
        <dbReference type="Proteomes" id="UP000033558"/>
    </source>
</evidence>
<dbReference type="Proteomes" id="UP000033558">
    <property type="component" value="Unassembled WGS sequence"/>
</dbReference>
<dbReference type="EMBL" id="JXJQ01000002">
    <property type="protein sequence ID" value="KJY63254.1"/>
    <property type="molecule type" value="Genomic_DNA"/>
</dbReference>
<dbReference type="AlphaFoldDB" id="A0A0F4LY60"/>
<dbReference type="RefSeq" id="WP_052725143.1">
    <property type="nucleotide sequence ID" value="NZ_JBHSZT010000003.1"/>
</dbReference>